<evidence type="ECO:0000313" key="3">
    <source>
        <dbReference type="EMBL" id="MFH4978102.1"/>
    </source>
</evidence>
<dbReference type="InterPro" id="IPR058732">
    <property type="entry name" value="RUNDC1_M"/>
</dbReference>
<gene>
    <name evidence="3" type="ORF">AB6A40_004811</name>
</gene>
<dbReference type="PANTHER" id="PTHR15591:SF19">
    <property type="entry name" value="RUN DOMAIN-CONTAINING PROTEIN 1 ISOFORM X1"/>
    <property type="match status" value="1"/>
</dbReference>
<dbReference type="Gene3D" id="1.20.58.900">
    <property type="match status" value="1"/>
</dbReference>
<evidence type="ECO:0000313" key="4">
    <source>
        <dbReference type="Proteomes" id="UP001608902"/>
    </source>
</evidence>
<protein>
    <recommendedName>
        <fullName evidence="2">RUN domain-containing protein</fullName>
    </recommendedName>
</protein>
<feature type="domain" description="RUN" evidence="2">
    <location>
        <begin position="349"/>
        <end position="534"/>
    </location>
</feature>
<comment type="caution">
    <text evidence="3">The sequence shown here is derived from an EMBL/GenBank/DDBJ whole genome shotgun (WGS) entry which is preliminary data.</text>
</comment>
<organism evidence="3 4">
    <name type="scientific">Gnathostoma spinigerum</name>
    <dbReference type="NCBI Taxonomy" id="75299"/>
    <lineage>
        <taxon>Eukaryota</taxon>
        <taxon>Metazoa</taxon>
        <taxon>Ecdysozoa</taxon>
        <taxon>Nematoda</taxon>
        <taxon>Chromadorea</taxon>
        <taxon>Rhabditida</taxon>
        <taxon>Spirurina</taxon>
        <taxon>Gnathostomatomorpha</taxon>
        <taxon>Gnathostomatoidea</taxon>
        <taxon>Gnathostomatidae</taxon>
        <taxon>Gnathostoma</taxon>
    </lineage>
</organism>
<dbReference type="SMART" id="SM00593">
    <property type="entry name" value="RUN"/>
    <property type="match status" value="1"/>
</dbReference>
<sequence length="545" mass="62110">MIKGEGEGSAFSAAESDLSDLPLSATSDDDSLACADRWSAATQSLEQFTQSSHSSDTERLKELEQEQERLSNSLLALSTHFAQVQFRLKQISQADAAEKDDLLKGLHDFAFKGCTDINEIKQQFADNSRRQPPENGEVASERRKQQMELICRLKEQLEDLERFAYETGGGELPSNLLIAKQKAILDKLREKTKLNFELEKMSQTDLQEQVELAIKQLVNPVKAKERLVAQLQTQIVDLERFISFLQRNPPTILQPTSVPSSYIDSPKTNLFLKFVGCGSQKFQRNELKTTVQGNHYGDARARLELSVDTLVRIMNKYVLLLVDESSPRSPTTSNRDIIDEEVFERSEEEIVSEVRKTFCPALRSLLEHGMKPSIGRNHHSFPAFGCLSSKHERFNDVSPRKLDHIWDVIRFFYDTKCGRTSNDAPIRKLSQSFQLENVAGRTITSKQVLLTTIENILSSHSRLKRSSDAMWKAFVSAALNEKRLTSWIRSIFKAPSVMEHCYYPWAYVMREGGDCDNLLDRLKKFGFNLPVDLAVRPFRQMKDAF</sequence>
<dbReference type="PANTHER" id="PTHR15591">
    <property type="entry name" value="RUN AND SH3 DOMAIN CONTAINING"/>
    <property type="match status" value="1"/>
</dbReference>
<dbReference type="EMBL" id="JBGFUD010002865">
    <property type="protein sequence ID" value="MFH4978102.1"/>
    <property type="molecule type" value="Genomic_DNA"/>
</dbReference>
<dbReference type="AlphaFoldDB" id="A0ABD6EFT3"/>
<evidence type="ECO:0000259" key="2">
    <source>
        <dbReference type="PROSITE" id="PS50826"/>
    </source>
</evidence>
<dbReference type="PROSITE" id="PS50826">
    <property type="entry name" value="RUN"/>
    <property type="match status" value="1"/>
</dbReference>
<dbReference type="InterPro" id="IPR047343">
    <property type="entry name" value="RUSC1_2"/>
</dbReference>
<dbReference type="Pfam" id="PF26030">
    <property type="entry name" value="RUNDC1"/>
    <property type="match status" value="1"/>
</dbReference>
<dbReference type="Pfam" id="PF02759">
    <property type="entry name" value="RUN"/>
    <property type="match status" value="1"/>
</dbReference>
<dbReference type="InterPro" id="IPR004012">
    <property type="entry name" value="Run_dom"/>
</dbReference>
<reference evidence="3 4" key="1">
    <citation type="submission" date="2024-08" db="EMBL/GenBank/DDBJ databases">
        <title>Gnathostoma spinigerum genome.</title>
        <authorList>
            <person name="Gonzalez-Bertolin B."/>
            <person name="Monzon S."/>
            <person name="Zaballos A."/>
            <person name="Jimenez P."/>
            <person name="Dekumyoy P."/>
            <person name="Varona S."/>
            <person name="Cuesta I."/>
            <person name="Sumanam S."/>
            <person name="Adisakwattana P."/>
            <person name="Gasser R.B."/>
            <person name="Hernandez-Gonzalez A."/>
            <person name="Young N.D."/>
            <person name="Perteguer M.J."/>
        </authorList>
    </citation>
    <scope>NUCLEOTIDE SEQUENCE [LARGE SCALE GENOMIC DNA]</scope>
    <source>
        <strain evidence="3">AL3</strain>
        <tissue evidence="3">Liver</tissue>
    </source>
</reference>
<proteinExistence type="predicted"/>
<keyword evidence="4" id="KW-1185">Reference proteome</keyword>
<dbReference type="Proteomes" id="UP001608902">
    <property type="component" value="Unassembled WGS sequence"/>
</dbReference>
<feature type="coiled-coil region" evidence="1">
    <location>
        <begin position="53"/>
        <end position="80"/>
    </location>
</feature>
<accession>A0ABD6EFT3</accession>
<dbReference type="InterPro" id="IPR037213">
    <property type="entry name" value="Run_dom_sf"/>
</dbReference>
<name>A0ABD6EFT3_9BILA</name>
<dbReference type="SUPFAM" id="SSF140741">
    <property type="entry name" value="RUN domain-like"/>
    <property type="match status" value="1"/>
</dbReference>
<evidence type="ECO:0000256" key="1">
    <source>
        <dbReference type="SAM" id="Coils"/>
    </source>
</evidence>
<dbReference type="CDD" id="cd17683">
    <property type="entry name" value="RUN_RUNDC1"/>
    <property type="match status" value="1"/>
</dbReference>
<keyword evidence="1" id="KW-0175">Coiled coil</keyword>